<evidence type="ECO:0000313" key="1">
    <source>
        <dbReference type="EMBL" id="KAJ1210400.1"/>
    </source>
</evidence>
<dbReference type="InterPro" id="IPR050951">
    <property type="entry name" value="Retrovirus_Pol_polyprotein"/>
</dbReference>
<reference evidence="1" key="1">
    <citation type="journal article" date="2022" name="bioRxiv">
        <title>Sequencing and chromosome-scale assembly of the giantPleurodeles waltlgenome.</title>
        <authorList>
            <person name="Brown T."/>
            <person name="Elewa A."/>
            <person name="Iarovenko S."/>
            <person name="Subramanian E."/>
            <person name="Araus A.J."/>
            <person name="Petzold A."/>
            <person name="Susuki M."/>
            <person name="Suzuki K.-i.T."/>
            <person name="Hayashi T."/>
            <person name="Toyoda A."/>
            <person name="Oliveira C."/>
            <person name="Osipova E."/>
            <person name="Leigh N.D."/>
            <person name="Simon A."/>
            <person name="Yun M.H."/>
        </authorList>
    </citation>
    <scope>NUCLEOTIDE SEQUENCE</scope>
    <source>
        <strain evidence="1">20211129_DDA</strain>
        <tissue evidence="1">Liver</tissue>
    </source>
</reference>
<dbReference type="AlphaFoldDB" id="A0AAV7WBZ1"/>
<dbReference type="PROSITE" id="PS00141">
    <property type="entry name" value="ASP_PROTEASE"/>
    <property type="match status" value="1"/>
</dbReference>
<dbReference type="Gene3D" id="2.40.70.10">
    <property type="entry name" value="Acid Proteases"/>
    <property type="match status" value="1"/>
</dbReference>
<evidence type="ECO:0000313" key="2">
    <source>
        <dbReference type="Proteomes" id="UP001066276"/>
    </source>
</evidence>
<dbReference type="GO" id="GO:0006508">
    <property type="term" value="P:proteolysis"/>
    <property type="evidence" value="ECO:0007669"/>
    <property type="project" value="InterPro"/>
</dbReference>
<dbReference type="GO" id="GO:0004190">
    <property type="term" value="F:aspartic-type endopeptidase activity"/>
    <property type="evidence" value="ECO:0007669"/>
    <property type="project" value="InterPro"/>
</dbReference>
<comment type="caution">
    <text evidence="1">The sequence shown here is derived from an EMBL/GenBank/DDBJ whole genome shotgun (WGS) entry which is preliminary data.</text>
</comment>
<dbReference type="InterPro" id="IPR001969">
    <property type="entry name" value="Aspartic_peptidase_AS"/>
</dbReference>
<sequence>MSRAGKQCTNCHRLNHFAKVCWSTSKTKPAGPKTAHTAQVRQQKEDLQDIDGDDEPDGTVYVIHATHPGNALRRRIPRCQVTVAGHQVPALIDTGASINILARLVFSQIPKCPQLFPTTVRVFACGSATPIPLAGVFTTDIMHEGVTTRAKTYVAKVRTGMLLSGRPAEELELVTFALSIHMGAKESLEEEYSEKFKGIGCLKEWQVKRHIDKSIEPVALKHRRIAFHHRPKVEIELAKLEEADIIERVEGPTRTLPYIVLPTQCSLRTGCVLRGMPLTRPSSGDPRSSTTENY</sequence>
<keyword evidence="2" id="KW-1185">Reference proteome</keyword>
<name>A0AAV7WBZ1_PLEWA</name>
<evidence type="ECO:0008006" key="3">
    <source>
        <dbReference type="Google" id="ProtNLM"/>
    </source>
</evidence>
<dbReference type="InterPro" id="IPR021109">
    <property type="entry name" value="Peptidase_aspartic_dom_sf"/>
</dbReference>
<organism evidence="1 2">
    <name type="scientific">Pleurodeles waltl</name>
    <name type="common">Iberian ribbed newt</name>
    <dbReference type="NCBI Taxonomy" id="8319"/>
    <lineage>
        <taxon>Eukaryota</taxon>
        <taxon>Metazoa</taxon>
        <taxon>Chordata</taxon>
        <taxon>Craniata</taxon>
        <taxon>Vertebrata</taxon>
        <taxon>Euteleostomi</taxon>
        <taxon>Amphibia</taxon>
        <taxon>Batrachia</taxon>
        <taxon>Caudata</taxon>
        <taxon>Salamandroidea</taxon>
        <taxon>Salamandridae</taxon>
        <taxon>Pleurodelinae</taxon>
        <taxon>Pleurodeles</taxon>
    </lineage>
</organism>
<protein>
    <recommendedName>
        <fullName evidence="3">Peptidase A2 domain-containing protein</fullName>
    </recommendedName>
</protein>
<proteinExistence type="predicted"/>
<gene>
    <name evidence="1" type="ORF">NDU88_005764</name>
</gene>
<dbReference type="SUPFAM" id="SSF50630">
    <property type="entry name" value="Acid proteases"/>
    <property type="match status" value="1"/>
</dbReference>
<dbReference type="PANTHER" id="PTHR37984">
    <property type="entry name" value="PROTEIN CBG26694"/>
    <property type="match status" value="1"/>
</dbReference>
<dbReference type="EMBL" id="JANPWB010000002">
    <property type="protein sequence ID" value="KAJ1210400.1"/>
    <property type="molecule type" value="Genomic_DNA"/>
</dbReference>
<accession>A0AAV7WBZ1</accession>
<dbReference type="Proteomes" id="UP001066276">
    <property type="component" value="Chromosome 1_2"/>
</dbReference>
<dbReference type="PANTHER" id="PTHR37984:SF11">
    <property type="entry name" value="INTEGRASE CATALYTIC DOMAIN-CONTAINING PROTEIN"/>
    <property type="match status" value="1"/>
</dbReference>